<evidence type="ECO:0000256" key="4">
    <source>
        <dbReference type="SAM" id="MobiDB-lite"/>
    </source>
</evidence>
<dbReference type="RefSeq" id="WP_011527106.1">
    <property type="nucleotide sequence ID" value="NC_008011.1"/>
</dbReference>
<dbReference type="GO" id="GO:0009253">
    <property type="term" value="P:peptidoglycan catabolic process"/>
    <property type="evidence" value="ECO:0007669"/>
    <property type="project" value="InterPro"/>
</dbReference>
<dbReference type="InterPro" id="IPR011990">
    <property type="entry name" value="TPR-like_helical_dom_sf"/>
</dbReference>
<proteinExistence type="predicted"/>
<feature type="region of interest" description="Disordered" evidence="4">
    <location>
        <begin position="193"/>
        <end position="225"/>
    </location>
</feature>
<dbReference type="InterPro" id="IPR050695">
    <property type="entry name" value="N-acetylmuramoyl_amidase_3"/>
</dbReference>
<dbReference type="EMBL" id="AM180252">
    <property type="protein sequence ID" value="CAJ55077.1"/>
    <property type="molecule type" value="Genomic_DNA"/>
</dbReference>
<dbReference type="InterPro" id="IPR019734">
    <property type="entry name" value="TPR_rpt"/>
</dbReference>
<dbReference type="SUPFAM" id="SSF53187">
    <property type="entry name" value="Zn-dependent exopeptidases"/>
    <property type="match status" value="1"/>
</dbReference>
<dbReference type="PANTHER" id="PTHR30404">
    <property type="entry name" value="N-ACETYLMURAMOYL-L-ALANINE AMIDASE"/>
    <property type="match status" value="1"/>
</dbReference>
<dbReference type="AlphaFoldDB" id="Q1MPK0"/>
<organism evidence="6 7">
    <name type="scientific">Lawsonia intracellularis (strain PHE/MN1-00)</name>
    <dbReference type="NCBI Taxonomy" id="363253"/>
    <lineage>
        <taxon>Bacteria</taxon>
        <taxon>Pseudomonadati</taxon>
        <taxon>Thermodesulfobacteriota</taxon>
        <taxon>Desulfovibrionia</taxon>
        <taxon>Desulfovibrionales</taxon>
        <taxon>Desulfovibrionaceae</taxon>
        <taxon>Lawsonia</taxon>
    </lineage>
</organism>
<evidence type="ECO:0000313" key="7">
    <source>
        <dbReference type="Proteomes" id="UP000002430"/>
    </source>
</evidence>
<dbReference type="GO" id="GO:0030288">
    <property type="term" value="C:outer membrane-bounded periplasmic space"/>
    <property type="evidence" value="ECO:0007669"/>
    <property type="project" value="TreeGrafter"/>
</dbReference>
<dbReference type="KEGG" id="lip:LI1023"/>
<dbReference type="eggNOG" id="COG0457">
    <property type="taxonomic scope" value="Bacteria"/>
</dbReference>
<dbReference type="Proteomes" id="UP000002430">
    <property type="component" value="Chromosome"/>
</dbReference>
<dbReference type="EC" id="3.5.1.28" evidence="2"/>
<dbReference type="SMART" id="SM00646">
    <property type="entry name" value="Ami_3"/>
    <property type="match status" value="1"/>
</dbReference>
<reference evidence="6 7" key="1">
    <citation type="submission" date="2005-11" db="EMBL/GenBank/DDBJ databases">
        <title>The complete genome sequence of Lawsonia intracellularis: the causative agent of proliferative enteropathy.</title>
        <authorList>
            <person name="Kaur K."/>
            <person name="Zhang Q."/>
            <person name="Beckler D."/>
            <person name="Munir S."/>
            <person name="Li L."/>
            <person name="Kinsley K."/>
            <person name="Herron L."/>
            <person name="Peterson A."/>
            <person name="May B."/>
            <person name="Singh S."/>
            <person name="Gebhart C."/>
            <person name="Kapur V."/>
        </authorList>
    </citation>
    <scope>NUCLEOTIDE SEQUENCE [LARGE SCALE GENOMIC DNA]</scope>
    <source>
        <strain evidence="6 7">PHE/MN1-00</strain>
    </source>
</reference>
<sequence length="600" mass="67519">MSNIICRQAIAILSNYIYWKKLLWIPILAYFIVITNNNIIQAAAPTSPGARYEEAKKALKNLQSDSINQKLRDPWLKISDLFFKIYTSFPDWINRPFALYYSAVALDELAKHSFTVSDAEKAIKCYQSVITKYPKRTITESALLNIAKVYAERLHKPNDAKKYLQKLLTDYPKSDKINEAQIYLKSLENLKEEPQKTSTTSTSKAKEAFHSTSKQKNSHLQKKTSEKTLAQLENIRWEVKKSYLKLIITLTEPITWDVISHPANPKTGNPIRLLIELHNTIPNPCIKPGICIKQNKLEKLRVDLSTPTVTKLLLDFSDLKTFKVETTHNPFQLIIYTSPTPDGIANGMKIGQTKHSHPKSTSPKPIVAHDLAQQLGLTVKTILIDAGHGGKDPGATHNGIIESELTLELSKKLGQILAAKGFTVHYTRQNNTWVALEARSRKATTVKADLMISIHINANKNTQIHGLETYYLGLARSKESTYIARIENSTSEKTLNDLDILLKDVMLTSKKHESRRLAESVHQNILTHLIQKNYNTHNGGIKSAPFHVLIGPKIPSILVEVGYCSNKAEAQRLASSNYQKALIEGLAKGIFCYLKKLQSP</sequence>
<dbReference type="Pfam" id="PF13174">
    <property type="entry name" value="TPR_6"/>
    <property type="match status" value="2"/>
</dbReference>
<protein>
    <recommendedName>
        <fullName evidence="2">N-acetylmuramoyl-L-alanine amidase</fullName>
        <ecNumber evidence="2">3.5.1.28</ecNumber>
    </recommendedName>
</protein>
<dbReference type="Gene3D" id="1.25.40.10">
    <property type="entry name" value="Tetratricopeptide repeat domain"/>
    <property type="match status" value="1"/>
</dbReference>
<dbReference type="GO" id="GO:0008745">
    <property type="term" value="F:N-acetylmuramoyl-L-alanine amidase activity"/>
    <property type="evidence" value="ECO:0007669"/>
    <property type="project" value="UniProtKB-EC"/>
</dbReference>
<dbReference type="Gene3D" id="2.60.40.3500">
    <property type="match status" value="1"/>
</dbReference>
<accession>Q1MPK0</accession>
<evidence type="ECO:0000259" key="5">
    <source>
        <dbReference type="SMART" id="SM00646"/>
    </source>
</evidence>
<dbReference type="InterPro" id="IPR002508">
    <property type="entry name" value="MurNAc-LAA_cat"/>
</dbReference>
<comment type="catalytic activity">
    <reaction evidence="1">
        <text>Hydrolyzes the link between N-acetylmuramoyl residues and L-amino acid residues in certain cell-wall glycopeptides.</text>
        <dbReference type="EC" id="3.5.1.28"/>
    </reaction>
</comment>
<dbReference type="STRING" id="363253.LI1023"/>
<dbReference type="HOGENOM" id="CLU_014322_11_0_7"/>
<feature type="domain" description="MurNAc-LAA" evidence="5">
    <location>
        <begin position="440"/>
        <end position="591"/>
    </location>
</feature>
<keyword evidence="7" id="KW-1185">Reference proteome</keyword>
<gene>
    <name evidence="6" type="primary">amiA</name>
    <name evidence="6" type="ordered locus">LI1023</name>
</gene>
<dbReference type="OrthoDB" id="9806267at2"/>
<dbReference type="PANTHER" id="PTHR30404:SF0">
    <property type="entry name" value="N-ACETYLMURAMOYL-L-ALANINE AMIDASE AMIC"/>
    <property type="match status" value="1"/>
</dbReference>
<dbReference type="CDD" id="cd02696">
    <property type="entry name" value="MurNAc-LAA"/>
    <property type="match status" value="1"/>
</dbReference>
<dbReference type="SUPFAM" id="SSF48452">
    <property type="entry name" value="TPR-like"/>
    <property type="match status" value="1"/>
</dbReference>
<name>Q1MPK0_LAWIP</name>
<dbReference type="Gene3D" id="3.40.630.40">
    <property type="entry name" value="Zn-dependent exopeptidases"/>
    <property type="match status" value="1"/>
</dbReference>
<dbReference type="eggNOG" id="COG0860">
    <property type="taxonomic scope" value="Bacteria"/>
</dbReference>
<evidence type="ECO:0000256" key="2">
    <source>
        <dbReference type="ARBA" id="ARBA00011901"/>
    </source>
</evidence>
<evidence type="ECO:0000256" key="3">
    <source>
        <dbReference type="ARBA" id="ARBA00022801"/>
    </source>
</evidence>
<evidence type="ECO:0000256" key="1">
    <source>
        <dbReference type="ARBA" id="ARBA00001561"/>
    </source>
</evidence>
<evidence type="ECO:0000313" key="6">
    <source>
        <dbReference type="EMBL" id="CAJ55077.1"/>
    </source>
</evidence>
<dbReference type="Pfam" id="PF01520">
    <property type="entry name" value="Amidase_3"/>
    <property type="match status" value="1"/>
</dbReference>
<keyword evidence="3" id="KW-0378">Hydrolase</keyword>